<dbReference type="Pfam" id="PF08327">
    <property type="entry name" value="AHSA1"/>
    <property type="match status" value="1"/>
</dbReference>
<sequence>MSSVIHQEVRFQAAPERVYSILTNSELFSQATGGAPTVIHAEEGGTFSCFGGMILGRNIELVPNKRVVQAWRVANWDEGVYSIVRFELQAQGAETVLVFEHSSFPDGTGDHLAAGWHTNYWQPIAKLLA</sequence>
<dbReference type="CDD" id="cd08892">
    <property type="entry name" value="SRPBCC_Aha1"/>
    <property type="match status" value="1"/>
</dbReference>
<proteinExistence type="inferred from homology"/>
<dbReference type="SUPFAM" id="SSF55961">
    <property type="entry name" value="Bet v1-like"/>
    <property type="match status" value="1"/>
</dbReference>
<comment type="caution">
    <text evidence="3">The sequence shown here is derived from an EMBL/GenBank/DDBJ whole genome shotgun (WGS) entry which is preliminary data.</text>
</comment>
<feature type="domain" description="Activator of Hsp90 ATPase homologue 1/2-like C-terminal" evidence="2">
    <location>
        <begin position="13"/>
        <end position="128"/>
    </location>
</feature>
<comment type="similarity">
    <text evidence="1">Belongs to the AHA1 family.</text>
</comment>
<keyword evidence="4" id="KW-1185">Reference proteome</keyword>
<protein>
    <submittedName>
        <fullName evidence="3">SRPBCC family protein</fullName>
    </submittedName>
</protein>
<dbReference type="Proteomes" id="UP001596044">
    <property type="component" value="Unassembled WGS sequence"/>
</dbReference>
<reference evidence="4" key="1">
    <citation type="journal article" date="2019" name="Int. J. Syst. Evol. Microbiol.">
        <title>The Global Catalogue of Microorganisms (GCM) 10K type strain sequencing project: providing services to taxonomists for standard genome sequencing and annotation.</title>
        <authorList>
            <consortium name="The Broad Institute Genomics Platform"/>
            <consortium name="The Broad Institute Genome Sequencing Center for Infectious Disease"/>
            <person name="Wu L."/>
            <person name="Ma J."/>
        </authorList>
    </citation>
    <scope>NUCLEOTIDE SEQUENCE [LARGE SCALE GENOMIC DNA]</scope>
    <source>
        <strain evidence="4">KACC 11904</strain>
    </source>
</reference>
<evidence type="ECO:0000259" key="2">
    <source>
        <dbReference type="Pfam" id="PF08327"/>
    </source>
</evidence>
<dbReference type="Gene3D" id="3.30.530.20">
    <property type="match status" value="1"/>
</dbReference>
<dbReference type="InterPro" id="IPR013538">
    <property type="entry name" value="ASHA1/2-like_C"/>
</dbReference>
<dbReference type="EMBL" id="JBHSMJ010000063">
    <property type="protein sequence ID" value="MFC5452763.1"/>
    <property type="molecule type" value="Genomic_DNA"/>
</dbReference>
<evidence type="ECO:0000313" key="3">
    <source>
        <dbReference type="EMBL" id="MFC5452763.1"/>
    </source>
</evidence>
<evidence type="ECO:0000313" key="4">
    <source>
        <dbReference type="Proteomes" id="UP001596044"/>
    </source>
</evidence>
<name>A0ABW0KH25_9BACL</name>
<organism evidence="3 4">
    <name type="scientific">Paenibacillus aestuarii</name>
    <dbReference type="NCBI Taxonomy" id="516965"/>
    <lineage>
        <taxon>Bacteria</taxon>
        <taxon>Bacillati</taxon>
        <taxon>Bacillota</taxon>
        <taxon>Bacilli</taxon>
        <taxon>Bacillales</taxon>
        <taxon>Paenibacillaceae</taxon>
        <taxon>Paenibacillus</taxon>
    </lineage>
</organism>
<dbReference type="RefSeq" id="WP_270877785.1">
    <property type="nucleotide sequence ID" value="NZ_JAQFVF010000009.1"/>
</dbReference>
<evidence type="ECO:0000256" key="1">
    <source>
        <dbReference type="ARBA" id="ARBA00006817"/>
    </source>
</evidence>
<accession>A0ABW0KH25</accession>
<gene>
    <name evidence="3" type="ORF">ACFPOG_31640</name>
</gene>
<dbReference type="InterPro" id="IPR023393">
    <property type="entry name" value="START-like_dom_sf"/>
</dbReference>